<evidence type="ECO:0000259" key="10">
    <source>
        <dbReference type="Pfam" id="PF09284"/>
    </source>
</evidence>
<evidence type="ECO:0000256" key="9">
    <source>
        <dbReference type="ARBA" id="ARBA00023316"/>
    </source>
</evidence>
<dbReference type="InterPro" id="IPR014718">
    <property type="entry name" value="GH-type_carb-bd"/>
</dbReference>
<evidence type="ECO:0000256" key="8">
    <source>
        <dbReference type="ARBA" id="ARBA00023239"/>
    </source>
</evidence>
<dbReference type="CDD" id="cd10316">
    <property type="entry name" value="RGL4_M"/>
    <property type="match status" value="1"/>
</dbReference>
<keyword evidence="14" id="KW-1185">Reference proteome</keyword>
<dbReference type="InterPro" id="IPR016590">
    <property type="entry name" value="Rhamnogalacturonase_B"/>
</dbReference>
<dbReference type="GO" id="GO:0102210">
    <property type="term" value="F:rhamnogalacturonan endolyase activity"/>
    <property type="evidence" value="ECO:0007669"/>
    <property type="project" value="UniProtKB-EC"/>
</dbReference>
<feature type="domain" description="Rhamnogalacturonan lyase" evidence="12">
    <location>
        <begin position="287"/>
        <end position="353"/>
    </location>
</feature>
<comment type="subcellular location">
    <subcellularLocation>
        <location evidence="2">Secreted</location>
    </subcellularLocation>
</comment>
<reference evidence="13 14" key="1">
    <citation type="submission" date="2014-10" db="EMBL/GenBank/DDBJ databases">
        <title>Genome sequence of Pectobacterium carotovorum M022.</title>
        <authorList>
            <person name="Chan K.-G."/>
            <person name="Tan W.-S."/>
        </authorList>
    </citation>
    <scope>NUCLEOTIDE SEQUENCE [LARGE SCALE GENOMIC DNA]</scope>
    <source>
        <strain evidence="13 14">M022</strain>
    </source>
</reference>
<evidence type="ECO:0000256" key="6">
    <source>
        <dbReference type="ARBA" id="ARBA00022729"/>
    </source>
</evidence>
<dbReference type="SUPFAM" id="SSF74650">
    <property type="entry name" value="Galactose mutarotase-like"/>
    <property type="match status" value="1"/>
</dbReference>
<organism evidence="13 14">
    <name type="scientific">Pectobacterium fontis</name>
    <dbReference type="NCBI Taxonomy" id="2558042"/>
    <lineage>
        <taxon>Bacteria</taxon>
        <taxon>Pseudomonadati</taxon>
        <taxon>Pseudomonadota</taxon>
        <taxon>Gammaproteobacteria</taxon>
        <taxon>Enterobacterales</taxon>
        <taxon>Pectobacteriaceae</taxon>
        <taxon>Pectobacterium</taxon>
    </lineage>
</organism>
<evidence type="ECO:0000256" key="7">
    <source>
        <dbReference type="ARBA" id="ARBA00023157"/>
    </source>
</evidence>
<proteinExistence type="inferred from homology"/>
<feature type="domain" description="Rhamnogalacturonan lyase" evidence="11">
    <location>
        <begin position="368"/>
        <end position="533"/>
    </location>
</feature>
<evidence type="ECO:0000256" key="2">
    <source>
        <dbReference type="ARBA" id="ARBA00004613"/>
    </source>
</evidence>
<comment type="catalytic activity">
    <reaction evidence="1">
        <text>Endotype eliminative cleavage of L-alpha-rhamnopyranosyl-(1-&gt;4)-alpha-D-galactopyranosyluronic acid bonds of rhamnogalacturonan I domains in ramified hairy regions of pectin leaving L-rhamnopyranose at the reducing end and 4-deoxy-4,5-unsaturated D-galactopyranosyluronic acid at the non-reducing end.</text>
        <dbReference type="EC" id="4.2.2.23"/>
    </reaction>
</comment>
<keyword evidence="8" id="KW-0456">Lyase</keyword>
<dbReference type="InterPro" id="IPR015364">
    <property type="entry name" value="RhgB_N"/>
</dbReference>
<dbReference type="PANTHER" id="PTHR36574">
    <property type="entry name" value="RHAMNOGALACTURONATE LYASE-RELATED"/>
    <property type="match status" value="1"/>
</dbReference>
<dbReference type="InterPro" id="IPR008979">
    <property type="entry name" value="Galactose-bd-like_sf"/>
</dbReference>
<keyword evidence="6" id="KW-0732">Signal</keyword>
<dbReference type="Gene3D" id="2.60.120.260">
    <property type="entry name" value="Galactose-binding domain-like"/>
    <property type="match status" value="1"/>
</dbReference>
<name>A0A7V8ILD2_9GAMM</name>
<dbReference type="PANTHER" id="PTHR36574:SF1">
    <property type="entry name" value="RHAMNOGALACTURONATE LYASE-RELATED"/>
    <property type="match status" value="1"/>
</dbReference>
<dbReference type="GO" id="GO:0071555">
    <property type="term" value="P:cell wall organization"/>
    <property type="evidence" value="ECO:0007669"/>
    <property type="project" value="UniProtKB-KW"/>
</dbReference>
<evidence type="ECO:0000259" key="12">
    <source>
        <dbReference type="Pfam" id="PF14686"/>
    </source>
</evidence>
<evidence type="ECO:0000313" key="14">
    <source>
        <dbReference type="Proteomes" id="UP000053038"/>
    </source>
</evidence>
<gene>
    <name evidence="13" type="ORF">OI69_02815</name>
</gene>
<evidence type="ECO:0000256" key="3">
    <source>
        <dbReference type="ARBA" id="ARBA00010418"/>
    </source>
</evidence>
<dbReference type="Pfam" id="PF09284">
    <property type="entry name" value="RhgB_N"/>
    <property type="match status" value="1"/>
</dbReference>
<dbReference type="Gene3D" id="2.70.98.10">
    <property type="match status" value="1"/>
</dbReference>
<sequence length="543" mass="58846">MLTPLAYATGFGLNQDSHLITVDTGAGLVFTIRRTANDGSSRGAGDIVSLRYRGVEFQNRRKGSQINSGFAGLYDHQNGVQVQAVQIDTDHIRVTVVAGDLTHYYMARRGDAAVYMGTVFAREPNPGLVRYIARINKADLPEGPAPADIGQTTRVVEAHDVFGLPNGQTRSKHYSNMRLKDWRSFGARGSDVGIYMVRDDNEGGSGGPFYRSLLDQGTTIDQELTYIVNYGEVQTEPFRTRILNSYAMVFTSGTAPGPLDTGWFARMALDGYLAPSGRGDVAGVGLTGMQAGVAYTVGFANASAQYWTDVAPGSGRFTRAGMRPGHYRMTVYKNELAVASRQVDVQAGQTTTLHTFAIDDDPERDPVVWRIGRWDGAPTELLNGEGMTHMHPSDIRMAPWKVGTFVVGQSSDSKDFPAIQWADVNSPLRIRFTLTPAQVRAMTLRIGITIAFASGRPSINVNNWKAPIPAASAQPSSRSLTVGSYRGNNHTFLFPIPATALRAGTNELQISIASGKRGKGFLSPGVAYDALDLQNTANSPARR</sequence>
<accession>A0A7V8ILD2</accession>
<dbReference type="CDD" id="cd10317">
    <property type="entry name" value="RGL4_C"/>
    <property type="match status" value="1"/>
</dbReference>
<evidence type="ECO:0000313" key="13">
    <source>
        <dbReference type="EMBL" id="KHN54756.1"/>
    </source>
</evidence>
<dbReference type="AlphaFoldDB" id="A0A7V8ILD2"/>
<protein>
    <recommendedName>
        <fullName evidence="4">rhamnogalacturonan endolyase</fullName>
        <ecNumber evidence="4">4.2.2.23</ecNumber>
    </recommendedName>
</protein>
<keyword evidence="7" id="KW-1015">Disulfide bond</keyword>
<comment type="caution">
    <text evidence="13">The sequence shown here is derived from an EMBL/GenBank/DDBJ whole genome shotgun (WGS) entry which is preliminary data.</text>
</comment>
<dbReference type="InterPro" id="IPR011013">
    <property type="entry name" value="Gal_mutarotase_sf_dom"/>
</dbReference>
<evidence type="ECO:0000256" key="4">
    <source>
        <dbReference type="ARBA" id="ARBA00012437"/>
    </source>
</evidence>
<evidence type="ECO:0000256" key="5">
    <source>
        <dbReference type="ARBA" id="ARBA00022525"/>
    </source>
</evidence>
<dbReference type="InterPro" id="IPR029411">
    <property type="entry name" value="RG-lyase_III"/>
</dbReference>
<dbReference type="InterPro" id="IPR013784">
    <property type="entry name" value="Carb-bd-like_fold"/>
</dbReference>
<dbReference type="SUPFAM" id="SSF49452">
    <property type="entry name" value="Starch-binding domain-like"/>
    <property type="match status" value="1"/>
</dbReference>
<evidence type="ECO:0000256" key="1">
    <source>
        <dbReference type="ARBA" id="ARBA00001324"/>
    </source>
</evidence>
<dbReference type="InterPro" id="IPR029413">
    <property type="entry name" value="RG-lyase_II"/>
</dbReference>
<dbReference type="EC" id="4.2.2.23" evidence="4"/>
<comment type="similarity">
    <text evidence="3">Belongs to the polysaccharide lyase 4 family.</text>
</comment>
<keyword evidence="9" id="KW-0961">Cell wall biogenesis/degradation</keyword>
<dbReference type="Proteomes" id="UP000053038">
    <property type="component" value="Unassembled WGS sequence"/>
</dbReference>
<dbReference type="Pfam" id="PF14683">
    <property type="entry name" value="CBM-like"/>
    <property type="match status" value="1"/>
</dbReference>
<dbReference type="GO" id="GO:0005576">
    <property type="term" value="C:extracellular region"/>
    <property type="evidence" value="ECO:0007669"/>
    <property type="project" value="UniProtKB-SubCell"/>
</dbReference>
<dbReference type="EMBL" id="JSXC01000011">
    <property type="protein sequence ID" value="KHN54756.1"/>
    <property type="molecule type" value="Genomic_DNA"/>
</dbReference>
<dbReference type="SUPFAM" id="SSF49785">
    <property type="entry name" value="Galactose-binding domain-like"/>
    <property type="match status" value="1"/>
</dbReference>
<keyword evidence="5" id="KW-0964">Secreted</keyword>
<dbReference type="GO" id="GO:0030246">
    <property type="term" value="F:carbohydrate binding"/>
    <property type="evidence" value="ECO:0007669"/>
    <property type="project" value="InterPro"/>
</dbReference>
<evidence type="ECO:0000259" key="11">
    <source>
        <dbReference type="Pfam" id="PF14683"/>
    </source>
</evidence>
<dbReference type="GO" id="GO:0045490">
    <property type="term" value="P:pectin catabolic process"/>
    <property type="evidence" value="ECO:0007669"/>
    <property type="project" value="TreeGrafter"/>
</dbReference>
<dbReference type="Pfam" id="PF14686">
    <property type="entry name" value="fn3_3"/>
    <property type="match status" value="1"/>
</dbReference>
<dbReference type="Gene3D" id="2.60.40.1120">
    <property type="entry name" value="Carboxypeptidase-like, regulatory domain"/>
    <property type="match status" value="1"/>
</dbReference>
<feature type="domain" description="Rhamnogalacturonase B N-terminal" evidence="10">
    <location>
        <begin position="11"/>
        <end position="271"/>
    </location>
</feature>